<keyword evidence="4 5" id="KW-0472">Membrane</keyword>
<proteinExistence type="predicted"/>
<reference evidence="7" key="1">
    <citation type="submission" date="2019-08" db="EMBL/GenBank/DDBJ databases">
        <authorList>
            <person name="Kucharzyk K."/>
            <person name="Murdoch R.W."/>
            <person name="Higgins S."/>
            <person name="Loffler F."/>
        </authorList>
    </citation>
    <scope>NUCLEOTIDE SEQUENCE</scope>
</reference>
<feature type="transmembrane region" description="Helical" evidence="5">
    <location>
        <begin position="402"/>
        <end position="424"/>
    </location>
</feature>
<feature type="transmembrane region" description="Helical" evidence="5">
    <location>
        <begin position="125"/>
        <end position="143"/>
    </location>
</feature>
<evidence type="ECO:0000256" key="4">
    <source>
        <dbReference type="ARBA" id="ARBA00023136"/>
    </source>
</evidence>
<accession>A0A644WXC5</accession>
<feature type="transmembrane region" description="Helical" evidence="5">
    <location>
        <begin position="12"/>
        <end position="36"/>
    </location>
</feature>
<dbReference type="AlphaFoldDB" id="A0A644WXC5"/>
<feature type="transmembrane region" description="Helical" evidence="5">
    <location>
        <begin position="462"/>
        <end position="481"/>
    </location>
</feature>
<keyword evidence="3 5" id="KW-1133">Transmembrane helix</keyword>
<feature type="transmembrane region" description="Helical" evidence="5">
    <location>
        <begin position="94"/>
        <end position="113"/>
    </location>
</feature>
<dbReference type="Pfam" id="PF04932">
    <property type="entry name" value="Wzy_C"/>
    <property type="match status" value="1"/>
</dbReference>
<dbReference type="InterPro" id="IPR051533">
    <property type="entry name" value="WaaL-like"/>
</dbReference>
<keyword evidence="2 5" id="KW-0812">Transmembrane</keyword>
<feature type="transmembrane region" description="Helical" evidence="5">
    <location>
        <begin position="264"/>
        <end position="296"/>
    </location>
</feature>
<sequence>MRIRNTHKKLVDLFIDLLVSKIWIWLTLIFVLYLFYQLILKQNIFLALGIAILPLLIILLCVIIAYSEKGFYPVFASHFVLLSISSYMDIKLGVITVLITLAVFMLIIIKGIYNRLEWKYTINPMLGVYIIWTAYCILEIANPNHVQEAWNISITQYAVYPLVCAILVPISIKNKDHIHWLLLIWSIFILFAAFKGYWQKNHGFNERELYFLYELGGAKTHIIWSGIRYFSVFSDAANYGVHMGMAVIGFGISAIFTSNKILKFYYLIITVAGIYGMFISGTRAAIAVPMAGIFLFTLLSRNKKTFSIGAIIGVGVFIFFNFTTIGDGNQNIRRMRTAFNPSKDASYQVREINQEKMKVLMASKPFGYGIGLGGKAERFHPKELMPYPPDSWMINVWTDTGIIGLTIYILIHSFLFVYCSWILVFKVKDFKLKGLLSAWLCVNFGYFAAAFANDVMQYPNSIVVYTGFALCVSAPILSNTLKK</sequence>
<comment type="subcellular location">
    <subcellularLocation>
        <location evidence="1">Membrane</location>
        <topology evidence="1">Multi-pass membrane protein</topology>
    </subcellularLocation>
</comment>
<dbReference type="GO" id="GO:0016020">
    <property type="term" value="C:membrane"/>
    <property type="evidence" value="ECO:0007669"/>
    <property type="project" value="UniProtKB-SubCell"/>
</dbReference>
<evidence type="ECO:0000313" key="7">
    <source>
        <dbReference type="EMBL" id="MPM08472.1"/>
    </source>
</evidence>
<feature type="transmembrane region" description="Helical" evidence="5">
    <location>
        <begin position="436"/>
        <end position="456"/>
    </location>
</feature>
<feature type="domain" description="O-antigen ligase-related" evidence="6">
    <location>
        <begin position="269"/>
        <end position="409"/>
    </location>
</feature>
<feature type="transmembrane region" description="Helical" evidence="5">
    <location>
        <begin position="42"/>
        <end position="64"/>
    </location>
</feature>
<comment type="caution">
    <text evidence="7">The sequence shown here is derived from an EMBL/GenBank/DDBJ whole genome shotgun (WGS) entry which is preliminary data.</text>
</comment>
<evidence type="ECO:0000256" key="2">
    <source>
        <dbReference type="ARBA" id="ARBA00022692"/>
    </source>
</evidence>
<dbReference type="PANTHER" id="PTHR37422">
    <property type="entry name" value="TEICHURONIC ACID BIOSYNTHESIS PROTEIN TUAE"/>
    <property type="match status" value="1"/>
</dbReference>
<feature type="transmembrane region" description="Helical" evidence="5">
    <location>
        <begin position="308"/>
        <end position="326"/>
    </location>
</feature>
<dbReference type="PANTHER" id="PTHR37422:SF17">
    <property type="entry name" value="O-ANTIGEN LIGASE"/>
    <property type="match status" value="1"/>
</dbReference>
<gene>
    <name evidence="7" type="ORF">SDC9_54784</name>
</gene>
<dbReference type="EMBL" id="VSSQ01001453">
    <property type="protein sequence ID" value="MPM08472.1"/>
    <property type="molecule type" value="Genomic_DNA"/>
</dbReference>
<evidence type="ECO:0000259" key="6">
    <source>
        <dbReference type="Pfam" id="PF04932"/>
    </source>
</evidence>
<evidence type="ECO:0000256" key="5">
    <source>
        <dbReference type="SAM" id="Phobius"/>
    </source>
</evidence>
<evidence type="ECO:0000256" key="1">
    <source>
        <dbReference type="ARBA" id="ARBA00004141"/>
    </source>
</evidence>
<organism evidence="7">
    <name type="scientific">bioreactor metagenome</name>
    <dbReference type="NCBI Taxonomy" id="1076179"/>
    <lineage>
        <taxon>unclassified sequences</taxon>
        <taxon>metagenomes</taxon>
        <taxon>ecological metagenomes</taxon>
    </lineage>
</organism>
<feature type="transmembrane region" description="Helical" evidence="5">
    <location>
        <begin position="239"/>
        <end position="258"/>
    </location>
</feature>
<protein>
    <recommendedName>
        <fullName evidence="6">O-antigen ligase-related domain-containing protein</fullName>
    </recommendedName>
</protein>
<dbReference type="InterPro" id="IPR007016">
    <property type="entry name" value="O-antigen_ligase-rel_domated"/>
</dbReference>
<name>A0A644WXC5_9ZZZZ</name>
<feature type="transmembrane region" description="Helical" evidence="5">
    <location>
        <begin position="149"/>
        <end position="168"/>
    </location>
</feature>
<evidence type="ECO:0000256" key="3">
    <source>
        <dbReference type="ARBA" id="ARBA00022989"/>
    </source>
</evidence>
<feature type="transmembrane region" description="Helical" evidence="5">
    <location>
        <begin position="180"/>
        <end position="198"/>
    </location>
</feature>